<gene>
    <name evidence="10" type="ORF">PLOB_00027791</name>
</gene>
<dbReference type="PROSITE" id="PS50279">
    <property type="entry name" value="BPTI_KUNITZ_2"/>
    <property type="match status" value="1"/>
</dbReference>
<accession>A0ABN8NTA9</accession>
<dbReference type="InterPro" id="IPR002223">
    <property type="entry name" value="Kunitz_BPTI"/>
</dbReference>
<evidence type="ECO:0000256" key="4">
    <source>
        <dbReference type="ARBA" id="ARBA00022525"/>
    </source>
</evidence>
<keyword evidence="4" id="KW-0964">Secreted</keyword>
<protein>
    <recommendedName>
        <fullName evidence="9">BPTI/Kunitz inhibitor domain-containing protein</fullName>
    </recommendedName>
</protein>
<feature type="signal peptide" evidence="8">
    <location>
        <begin position="1"/>
        <end position="23"/>
    </location>
</feature>
<dbReference type="SMART" id="SM00131">
    <property type="entry name" value="KU"/>
    <property type="match status" value="1"/>
</dbReference>
<dbReference type="SUPFAM" id="SSF57362">
    <property type="entry name" value="BPTI-like"/>
    <property type="match status" value="1"/>
</dbReference>
<feature type="domain" description="BPTI/Kunitz inhibitor" evidence="9">
    <location>
        <begin position="28"/>
        <end position="78"/>
    </location>
</feature>
<organism evidence="10 11">
    <name type="scientific">Porites lobata</name>
    <dbReference type="NCBI Taxonomy" id="104759"/>
    <lineage>
        <taxon>Eukaryota</taxon>
        <taxon>Metazoa</taxon>
        <taxon>Cnidaria</taxon>
        <taxon>Anthozoa</taxon>
        <taxon>Hexacorallia</taxon>
        <taxon>Scleractinia</taxon>
        <taxon>Fungiina</taxon>
        <taxon>Poritidae</taxon>
        <taxon>Porites</taxon>
    </lineage>
</organism>
<dbReference type="PANTHER" id="PTHR10083">
    <property type="entry name" value="KUNITZ-TYPE PROTEASE INHIBITOR-RELATED"/>
    <property type="match status" value="1"/>
</dbReference>
<name>A0ABN8NTA9_9CNID</name>
<dbReference type="Gene3D" id="4.10.410.10">
    <property type="entry name" value="Pancreatic trypsin inhibitor Kunitz domain"/>
    <property type="match status" value="1"/>
</dbReference>
<evidence type="ECO:0000256" key="6">
    <source>
        <dbReference type="ARBA" id="ARBA00022900"/>
    </source>
</evidence>
<sequence>MKLLVHPLLVIFLLNFVSDYVKARPHFCNQDADPGRCMAYIPRFHFDQHDGKCKEFIYGGCEGNRNNFERLQDCQNTCGAKDFSALK</sequence>
<proteinExistence type="inferred from homology"/>
<evidence type="ECO:0000256" key="3">
    <source>
        <dbReference type="ARBA" id="ARBA00007226"/>
    </source>
</evidence>
<dbReference type="PRINTS" id="PR00759">
    <property type="entry name" value="BASICPTASE"/>
</dbReference>
<evidence type="ECO:0000256" key="7">
    <source>
        <dbReference type="ARBA" id="ARBA00023331"/>
    </source>
</evidence>
<evidence type="ECO:0000256" key="1">
    <source>
        <dbReference type="ARBA" id="ARBA00004532"/>
    </source>
</evidence>
<evidence type="ECO:0000259" key="9">
    <source>
        <dbReference type="PROSITE" id="PS50279"/>
    </source>
</evidence>
<comment type="similarity">
    <text evidence="3">Belongs to the venom Kunitz-type family. Sea anemone type 2 potassium channel toxin subfamily.</text>
</comment>
<keyword evidence="7" id="KW-0166">Nematocyst</keyword>
<evidence type="ECO:0000256" key="2">
    <source>
        <dbReference type="ARBA" id="ARBA00004613"/>
    </source>
</evidence>
<reference evidence="10 11" key="1">
    <citation type="submission" date="2022-05" db="EMBL/GenBank/DDBJ databases">
        <authorList>
            <consortium name="Genoscope - CEA"/>
            <person name="William W."/>
        </authorList>
    </citation>
    <scope>NUCLEOTIDE SEQUENCE [LARGE SCALE GENOMIC DNA]</scope>
</reference>
<dbReference type="CDD" id="cd00109">
    <property type="entry name" value="Kunitz-type"/>
    <property type="match status" value="1"/>
</dbReference>
<dbReference type="InterPro" id="IPR050098">
    <property type="entry name" value="TFPI/VKTCI-like"/>
</dbReference>
<keyword evidence="6" id="KW-0722">Serine protease inhibitor</keyword>
<feature type="chain" id="PRO_5046963467" description="BPTI/Kunitz inhibitor domain-containing protein" evidence="8">
    <location>
        <begin position="24"/>
        <end position="87"/>
    </location>
</feature>
<keyword evidence="11" id="KW-1185">Reference proteome</keyword>
<dbReference type="EMBL" id="CALNXK010000034">
    <property type="protein sequence ID" value="CAH3120206.1"/>
    <property type="molecule type" value="Genomic_DNA"/>
</dbReference>
<keyword evidence="8" id="KW-0732">Signal</keyword>
<dbReference type="InterPro" id="IPR020901">
    <property type="entry name" value="Prtase_inh_Kunz-CS"/>
</dbReference>
<comment type="caution">
    <text evidence="10">The sequence shown here is derived from an EMBL/GenBank/DDBJ whole genome shotgun (WGS) entry which is preliminary data.</text>
</comment>
<dbReference type="Pfam" id="PF00014">
    <property type="entry name" value="Kunitz_BPTI"/>
    <property type="match status" value="1"/>
</dbReference>
<evidence type="ECO:0000256" key="5">
    <source>
        <dbReference type="ARBA" id="ARBA00022690"/>
    </source>
</evidence>
<dbReference type="InterPro" id="IPR036880">
    <property type="entry name" value="Kunitz_BPTI_sf"/>
</dbReference>
<keyword evidence="5" id="KW-0646">Protease inhibitor</keyword>
<dbReference type="Proteomes" id="UP001159405">
    <property type="component" value="Unassembled WGS sequence"/>
</dbReference>
<evidence type="ECO:0000313" key="10">
    <source>
        <dbReference type="EMBL" id="CAH3120206.1"/>
    </source>
</evidence>
<dbReference type="PROSITE" id="PS00280">
    <property type="entry name" value="BPTI_KUNITZ_1"/>
    <property type="match status" value="1"/>
</dbReference>
<evidence type="ECO:0000256" key="8">
    <source>
        <dbReference type="SAM" id="SignalP"/>
    </source>
</evidence>
<evidence type="ECO:0000313" key="11">
    <source>
        <dbReference type="Proteomes" id="UP001159405"/>
    </source>
</evidence>
<comment type="subcellular location">
    <subcellularLocation>
        <location evidence="1">Nematocyst</location>
    </subcellularLocation>
    <subcellularLocation>
        <location evidence="2">Secreted</location>
    </subcellularLocation>
</comment>